<keyword evidence="8" id="KW-0805">Transcription regulation</keyword>
<comment type="subcellular location">
    <subcellularLocation>
        <location evidence="2">Nucleus</location>
    </subcellularLocation>
</comment>
<feature type="domain" description="C2H2-type" evidence="14">
    <location>
        <begin position="426"/>
        <end position="453"/>
    </location>
</feature>
<dbReference type="Pfam" id="PF13912">
    <property type="entry name" value="zf-C2H2_6"/>
    <property type="match status" value="1"/>
</dbReference>
<evidence type="ECO:0000256" key="1">
    <source>
        <dbReference type="ARBA" id="ARBA00003767"/>
    </source>
</evidence>
<dbReference type="FunFam" id="3.30.160.60:FF:000446">
    <property type="entry name" value="Zinc finger protein"/>
    <property type="match status" value="1"/>
</dbReference>
<evidence type="ECO:0000256" key="7">
    <source>
        <dbReference type="ARBA" id="ARBA00022833"/>
    </source>
</evidence>
<keyword evidence="9" id="KW-0238">DNA-binding</keyword>
<feature type="region of interest" description="Disordered" evidence="13">
    <location>
        <begin position="244"/>
        <end position="317"/>
    </location>
</feature>
<comment type="function">
    <text evidence="1">May be involved in transcriptional regulation.</text>
</comment>
<evidence type="ECO:0000256" key="8">
    <source>
        <dbReference type="ARBA" id="ARBA00023015"/>
    </source>
</evidence>
<keyword evidence="16" id="KW-1185">Reference proteome</keyword>
<gene>
    <name evidence="15" type="primary">LOC115194204</name>
</gene>
<dbReference type="Gene3D" id="3.30.160.60">
    <property type="entry name" value="Classic Zinc Finger"/>
    <property type="match status" value="8"/>
</dbReference>
<sequence length="661" mass="75060">MDPTTFSGPHLPLSSLRLLVPPLRLMSASMWQVAQQRNVMQYGKLEEFVTLVTEMVPELLTLKQRVQLILGLRARLVLELCRGVESNPAGYKTIQPHLDRINSCTTHKGSKDKEVEASKDTFVELVQTLLEDSTKREHFFQEVFPVQYSTRYDTALQILVWQFFDRLEEMLPVPSFTQIASILNLTPTDLEECQQSFSDPEHLKTLLQHHRNLGHLKKDFLFYDSDNILSTLSFLAPSLKSKHTKRGIEEGTVKNESDVRRKGEKEEAEGPKEQESGEEGQQEVSGEDQDVSEGSDEGAERLEEAGESSGNSGQQKQPSLVAINGQAKAKLPQSQGFSCSQCQFSNRRWLTLQEHIKKNHPKEDNGILGSGEAGAENNVLPVSETESSSAKKARKNRYICSQCGKGHKCSYELRRHETVHSEVKPFHCDQCEKRYKTKVALKQHHRVHTGERPYVCSHCGRGFRSAGTLQSHVRTHTGERPFVCSICGKGFIQHQILIGHLRWHRGEKPFLCTVCGKSFSTSGALLVHSRTHTDERPKSCEHCGKRFRRCYDLTIHRRIHTGERPFSCTQCDKCFTSHSDLSRHMRIHTGEKPYQCKMCDKRFTESGNLKVHQRVHRGTATNVRVSVCNISTAHHKSPSVARKKERKKYNVPPLLVGQELP</sequence>
<keyword evidence="5" id="KW-0677">Repeat</keyword>
<evidence type="ECO:0000259" key="14">
    <source>
        <dbReference type="PROSITE" id="PS50157"/>
    </source>
</evidence>
<dbReference type="Proteomes" id="UP000472277">
    <property type="component" value="Chromosome 5"/>
</dbReference>
<dbReference type="SMART" id="SM00355">
    <property type="entry name" value="ZnF_C2H2"/>
    <property type="match status" value="9"/>
</dbReference>
<evidence type="ECO:0000256" key="6">
    <source>
        <dbReference type="ARBA" id="ARBA00022771"/>
    </source>
</evidence>
<evidence type="ECO:0000256" key="10">
    <source>
        <dbReference type="ARBA" id="ARBA00023163"/>
    </source>
</evidence>
<feature type="compositionally biased region" description="Polar residues" evidence="13">
    <location>
        <begin position="308"/>
        <end position="317"/>
    </location>
</feature>
<reference evidence="15" key="2">
    <citation type="submission" date="2025-09" db="UniProtKB">
        <authorList>
            <consortium name="Ensembl"/>
        </authorList>
    </citation>
    <scope>IDENTIFICATION</scope>
</reference>
<organism evidence="15 16">
    <name type="scientific">Salmo trutta</name>
    <name type="common">Brown trout</name>
    <dbReference type="NCBI Taxonomy" id="8032"/>
    <lineage>
        <taxon>Eukaryota</taxon>
        <taxon>Metazoa</taxon>
        <taxon>Chordata</taxon>
        <taxon>Craniata</taxon>
        <taxon>Vertebrata</taxon>
        <taxon>Euteleostomi</taxon>
        <taxon>Actinopterygii</taxon>
        <taxon>Neopterygii</taxon>
        <taxon>Teleostei</taxon>
        <taxon>Protacanthopterygii</taxon>
        <taxon>Salmoniformes</taxon>
        <taxon>Salmonidae</taxon>
        <taxon>Salmoninae</taxon>
        <taxon>Salmo</taxon>
    </lineage>
</organism>
<dbReference type="AlphaFoldDB" id="A0A674EIZ4"/>
<evidence type="ECO:0000256" key="4">
    <source>
        <dbReference type="ARBA" id="ARBA00022723"/>
    </source>
</evidence>
<feature type="compositionally biased region" description="Acidic residues" evidence="13">
    <location>
        <begin position="276"/>
        <end position="297"/>
    </location>
</feature>
<evidence type="ECO:0000313" key="16">
    <source>
        <dbReference type="Proteomes" id="UP000472277"/>
    </source>
</evidence>
<evidence type="ECO:0000256" key="13">
    <source>
        <dbReference type="SAM" id="MobiDB-lite"/>
    </source>
</evidence>
<dbReference type="GO" id="GO:0000977">
    <property type="term" value="F:RNA polymerase II transcription regulatory region sequence-specific DNA binding"/>
    <property type="evidence" value="ECO:0007669"/>
    <property type="project" value="TreeGrafter"/>
</dbReference>
<dbReference type="Ensembl" id="ENSSTUT00000115506.1">
    <property type="protein sequence ID" value="ENSSTUP00000107824.1"/>
    <property type="gene ID" value="ENSSTUG00000047936.1"/>
</dbReference>
<dbReference type="OrthoDB" id="9948370at2759"/>
<dbReference type="Pfam" id="PF13465">
    <property type="entry name" value="zf-H2C2_2"/>
    <property type="match status" value="1"/>
</dbReference>
<dbReference type="RefSeq" id="XP_029609538.1">
    <property type="nucleotide sequence ID" value="XM_029753678.1"/>
</dbReference>
<dbReference type="FunFam" id="3.30.160.60:FF:002343">
    <property type="entry name" value="Zinc finger protein 33A"/>
    <property type="match status" value="1"/>
</dbReference>
<feature type="domain" description="C2H2-type" evidence="14">
    <location>
        <begin position="482"/>
        <end position="509"/>
    </location>
</feature>
<evidence type="ECO:0000256" key="9">
    <source>
        <dbReference type="ARBA" id="ARBA00023125"/>
    </source>
</evidence>
<dbReference type="FunFam" id="3.30.160.60:FF:000688">
    <property type="entry name" value="zinc finger protein 197 isoform X1"/>
    <property type="match status" value="1"/>
</dbReference>
<dbReference type="GO" id="GO:0008270">
    <property type="term" value="F:zinc ion binding"/>
    <property type="evidence" value="ECO:0007669"/>
    <property type="project" value="UniProtKB-KW"/>
</dbReference>
<feature type="domain" description="C2H2-type" evidence="14">
    <location>
        <begin position="454"/>
        <end position="481"/>
    </location>
</feature>
<keyword evidence="10" id="KW-0804">Transcription</keyword>
<dbReference type="PROSITE" id="PS50157">
    <property type="entry name" value="ZINC_FINGER_C2H2_2"/>
    <property type="match status" value="8"/>
</dbReference>
<accession>A0A674EIZ4</accession>
<keyword evidence="11" id="KW-0539">Nucleus</keyword>
<keyword evidence="4" id="KW-0479">Metal-binding</keyword>
<dbReference type="InterPro" id="IPR013087">
    <property type="entry name" value="Znf_C2H2_type"/>
</dbReference>
<evidence type="ECO:0000256" key="3">
    <source>
        <dbReference type="ARBA" id="ARBA00006991"/>
    </source>
</evidence>
<dbReference type="PROSITE" id="PS00028">
    <property type="entry name" value="ZINC_FINGER_C2H2_1"/>
    <property type="match status" value="7"/>
</dbReference>
<dbReference type="GeneTree" id="ENSGT00940000154308"/>
<dbReference type="SUPFAM" id="SSF57667">
    <property type="entry name" value="beta-beta-alpha zinc fingers"/>
    <property type="match status" value="4"/>
</dbReference>
<dbReference type="OMA" id="PVQYSTR"/>
<dbReference type="FunFam" id="3.30.160.60:FF:001954">
    <property type="entry name" value="Zinc finger protein 787"/>
    <property type="match status" value="1"/>
</dbReference>
<dbReference type="PANTHER" id="PTHR14196:SF12">
    <property type="entry name" value="ZINC FINGER PROTEIN 208-LIKE"/>
    <property type="match status" value="1"/>
</dbReference>
<keyword evidence="7" id="KW-0862">Zinc</keyword>
<proteinExistence type="inferred from homology"/>
<feature type="domain" description="C2H2-type" evidence="14">
    <location>
        <begin position="594"/>
        <end position="621"/>
    </location>
</feature>
<evidence type="ECO:0000256" key="12">
    <source>
        <dbReference type="PROSITE-ProRule" id="PRU00042"/>
    </source>
</evidence>
<dbReference type="Pfam" id="PF14973">
    <property type="entry name" value="TINF2_N"/>
    <property type="match status" value="1"/>
</dbReference>
<reference evidence="15" key="1">
    <citation type="submission" date="2025-08" db="UniProtKB">
        <authorList>
            <consortium name="Ensembl"/>
        </authorList>
    </citation>
    <scope>IDENTIFICATION</scope>
</reference>
<feature type="domain" description="C2H2-type" evidence="14">
    <location>
        <begin position="566"/>
        <end position="593"/>
    </location>
</feature>
<dbReference type="InParanoid" id="A0A674EIZ4"/>
<feature type="domain" description="C2H2-type" evidence="14">
    <location>
        <begin position="538"/>
        <end position="565"/>
    </location>
</feature>
<keyword evidence="6 12" id="KW-0863">Zinc-finger</keyword>
<feature type="domain" description="C2H2-type" evidence="14">
    <location>
        <begin position="398"/>
        <end position="425"/>
    </location>
</feature>
<feature type="domain" description="C2H2-type" evidence="14">
    <location>
        <begin position="510"/>
        <end position="537"/>
    </location>
</feature>
<feature type="compositionally biased region" description="Basic and acidic residues" evidence="13">
    <location>
        <begin position="246"/>
        <end position="275"/>
    </location>
</feature>
<dbReference type="GO" id="GO:0005634">
    <property type="term" value="C:nucleus"/>
    <property type="evidence" value="ECO:0007669"/>
    <property type="project" value="UniProtKB-SubCell"/>
</dbReference>
<evidence type="ECO:0000256" key="5">
    <source>
        <dbReference type="ARBA" id="ARBA00022737"/>
    </source>
</evidence>
<dbReference type="FunFam" id="3.30.160.60:FF:000322">
    <property type="entry name" value="GDNF-inducible zinc finger protein 1"/>
    <property type="match status" value="1"/>
</dbReference>
<dbReference type="InterPro" id="IPR050717">
    <property type="entry name" value="C2H2-ZF_Transcription_Reg"/>
</dbReference>
<comment type="similarity">
    <text evidence="3">Belongs to the krueppel C2H2-type zinc-finger protein family.</text>
</comment>
<evidence type="ECO:0000256" key="2">
    <source>
        <dbReference type="ARBA" id="ARBA00004123"/>
    </source>
</evidence>
<dbReference type="Pfam" id="PF00096">
    <property type="entry name" value="zf-C2H2"/>
    <property type="match status" value="3"/>
</dbReference>
<dbReference type="CDD" id="cd11657">
    <property type="entry name" value="TIN2_N"/>
    <property type="match status" value="1"/>
</dbReference>
<evidence type="ECO:0000256" key="11">
    <source>
        <dbReference type="ARBA" id="ARBA00023242"/>
    </source>
</evidence>
<dbReference type="GeneID" id="115194204"/>
<dbReference type="InterPro" id="IPR029400">
    <property type="entry name" value="TINF2_N"/>
</dbReference>
<dbReference type="FunFam" id="3.30.160.60:FF:000060">
    <property type="entry name" value="zinc finger protein 436"/>
    <property type="match status" value="1"/>
</dbReference>
<evidence type="ECO:0000313" key="15">
    <source>
        <dbReference type="Ensembl" id="ENSSTUP00000107824.1"/>
    </source>
</evidence>
<dbReference type="InterPro" id="IPR036236">
    <property type="entry name" value="Znf_C2H2_sf"/>
</dbReference>
<dbReference type="FunFam" id="3.30.160.60:FF:000710">
    <property type="entry name" value="Zinc finger protein 768"/>
    <property type="match status" value="1"/>
</dbReference>
<dbReference type="GO" id="GO:0000981">
    <property type="term" value="F:DNA-binding transcription factor activity, RNA polymerase II-specific"/>
    <property type="evidence" value="ECO:0007669"/>
    <property type="project" value="TreeGrafter"/>
</dbReference>
<feature type="region of interest" description="Disordered" evidence="13">
    <location>
        <begin position="360"/>
        <end position="391"/>
    </location>
</feature>
<dbReference type="KEGG" id="stru:115194204"/>
<protein>
    <submittedName>
        <fullName evidence="15">Zinc finger protein 3-like</fullName>
    </submittedName>
</protein>
<dbReference type="PANTHER" id="PTHR14196">
    <property type="entry name" value="ODD-SKIPPED - RELATED"/>
    <property type="match status" value="1"/>
</dbReference>
<name>A0A674EIZ4_SALTR</name>